<protein>
    <submittedName>
        <fullName evidence="1">Uncharacterized protein</fullName>
    </submittedName>
</protein>
<dbReference type="AlphaFoldDB" id="A0A1S0U5E7"/>
<organism evidence="1">
    <name type="scientific">Loa loa</name>
    <name type="common">Eye worm</name>
    <name type="synonym">Filaria loa</name>
    <dbReference type="NCBI Taxonomy" id="7209"/>
    <lineage>
        <taxon>Eukaryota</taxon>
        <taxon>Metazoa</taxon>
        <taxon>Ecdysozoa</taxon>
        <taxon>Nematoda</taxon>
        <taxon>Chromadorea</taxon>
        <taxon>Rhabditida</taxon>
        <taxon>Spirurina</taxon>
        <taxon>Spiruromorpha</taxon>
        <taxon>Filarioidea</taxon>
        <taxon>Onchocercidae</taxon>
        <taxon>Loa</taxon>
    </lineage>
</organism>
<name>A0A1S0U5E7_LOALO</name>
<dbReference type="CTD" id="9940732"/>
<dbReference type="RefSeq" id="XP_003138923.1">
    <property type="nucleotide sequence ID" value="XM_003138875.1"/>
</dbReference>
<sequence length="83" mass="9525">MPLNIQPSFTVVNVVIRALLYTPLTQQNTGLSAESISTASFNSVHRKHIHTHTHTHTHTCIHTYIRTHTRHLLRTFSFPLQTN</sequence>
<accession>A0A1S0U5E7</accession>
<dbReference type="InParanoid" id="A0A1S0U5E7"/>
<proteinExistence type="predicted"/>
<dbReference type="GeneID" id="9940732"/>
<dbReference type="EMBL" id="JH712139">
    <property type="protein sequence ID" value="EFO25143.1"/>
    <property type="molecule type" value="Genomic_DNA"/>
</dbReference>
<gene>
    <name evidence="1" type="ORF">LOAG_03338</name>
</gene>
<dbReference type="KEGG" id="loa:LOAG_03338"/>
<evidence type="ECO:0000313" key="1">
    <source>
        <dbReference type="EMBL" id="EFO25143.1"/>
    </source>
</evidence>
<reference evidence="1" key="1">
    <citation type="submission" date="2012-04" db="EMBL/GenBank/DDBJ databases">
        <title>The Genome Sequence of Loa loa.</title>
        <authorList>
            <consortium name="The Broad Institute Genome Sequencing Platform"/>
            <consortium name="Broad Institute Genome Sequencing Center for Infectious Disease"/>
            <person name="Nutman T.B."/>
            <person name="Fink D.L."/>
            <person name="Russ C."/>
            <person name="Young S."/>
            <person name="Zeng Q."/>
            <person name="Gargeya S."/>
            <person name="Alvarado L."/>
            <person name="Berlin A."/>
            <person name="Chapman S.B."/>
            <person name="Chen Z."/>
            <person name="Freedman E."/>
            <person name="Gellesch M."/>
            <person name="Goldberg J."/>
            <person name="Griggs A."/>
            <person name="Gujja S."/>
            <person name="Heilman E.R."/>
            <person name="Heiman D."/>
            <person name="Howarth C."/>
            <person name="Mehta T."/>
            <person name="Neiman D."/>
            <person name="Pearson M."/>
            <person name="Roberts A."/>
            <person name="Saif S."/>
            <person name="Shea T."/>
            <person name="Shenoy N."/>
            <person name="Sisk P."/>
            <person name="Stolte C."/>
            <person name="Sykes S."/>
            <person name="White J."/>
            <person name="Yandava C."/>
            <person name="Haas B."/>
            <person name="Henn M.R."/>
            <person name="Nusbaum C."/>
            <person name="Birren B."/>
        </authorList>
    </citation>
    <scope>NUCLEOTIDE SEQUENCE [LARGE SCALE GENOMIC DNA]</scope>
</reference>